<evidence type="ECO:0000313" key="2">
    <source>
        <dbReference type="Proteomes" id="UP001203423"/>
    </source>
</evidence>
<sequence>MSIIIFADVNFNIIDGSSVWLQSISNVVSRAGNKVFLVTRHEVSPDNKLATGLDEAVILVDPSNDDYLGNEYKDSLSPYGLLQIIKIISDSHDINSVVIRGDRFLAYILDKSEYIITPYIINLNNDYQVIDKMIRSNEKINNILVQTERARSLIENKHGIFSGKVEILSPMVPEYKAKTIKKRQIIYTGKSDKDYLVEEYIDHKMNMKKIYIGDKFNHNKEDKFFVKRMKNKLNTKGILWLGGMKREETIRQVAKSTFSYNFRSNKFNYINEVSTKLLESMSVGTLPILNKTNANIRLLGDNYPYYINKLSDIKTITTLDREKEKLWAKKVKNIAQKYTFKSISISISKIFNFNKELKNKKILIASHDIKFINKFKEELIKSGAQVKIDQWKYTATGNIENSKKMLDWADVIWAEWCVGPAEWYSKNKKKHQKLFIRLHRFELNTDFPNKLKQENIDQYITVSPEIKQQCVTEFGWHKEKISVFPQYVNCRDFDREKMPGYEFNLGLVGIVPTSIKRFDRAIQIMEKLIQIDSRYRLYIRSKMPWEFDFIWSDPNEKIKFKYLFDKISKNHLLRDAIYFDEPGSDMANWFKKINTVLSTSMVEGCHTAIAEGLATGCNAILFPWEGASSVYSGYPVVDNIDDAVTAILEVKIQPKANKLYAREHFDIGLLKKFFIKEVIDEI</sequence>
<dbReference type="RefSeq" id="WP_248942253.1">
    <property type="nucleotide sequence ID" value="NZ_JAKIKS010000110.1"/>
</dbReference>
<dbReference type="SUPFAM" id="SSF53756">
    <property type="entry name" value="UDP-Glycosyltransferase/glycogen phosphorylase"/>
    <property type="match status" value="1"/>
</dbReference>
<dbReference type="EMBL" id="JAKIKS010000110">
    <property type="protein sequence ID" value="MCL1126843.1"/>
    <property type="molecule type" value="Genomic_DNA"/>
</dbReference>
<accession>A0ABT0LGM2</accession>
<organism evidence="1 2">
    <name type="scientific">Shewanella surugensis</name>
    <dbReference type="NCBI Taxonomy" id="212020"/>
    <lineage>
        <taxon>Bacteria</taxon>
        <taxon>Pseudomonadati</taxon>
        <taxon>Pseudomonadota</taxon>
        <taxon>Gammaproteobacteria</taxon>
        <taxon>Alteromonadales</taxon>
        <taxon>Shewanellaceae</taxon>
        <taxon>Shewanella</taxon>
    </lineage>
</organism>
<dbReference type="Gene3D" id="3.40.50.2000">
    <property type="entry name" value="Glycogen Phosphorylase B"/>
    <property type="match status" value="1"/>
</dbReference>
<comment type="caution">
    <text evidence="1">The sequence shown here is derived from an EMBL/GenBank/DDBJ whole genome shotgun (WGS) entry which is preliminary data.</text>
</comment>
<name>A0ABT0LGM2_9GAMM</name>
<gene>
    <name evidence="1" type="ORF">L2764_20740</name>
</gene>
<protein>
    <recommendedName>
        <fullName evidence="3">Glycosyltransferase family 1 protein</fullName>
    </recommendedName>
</protein>
<evidence type="ECO:0008006" key="3">
    <source>
        <dbReference type="Google" id="ProtNLM"/>
    </source>
</evidence>
<keyword evidence="2" id="KW-1185">Reference proteome</keyword>
<evidence type="ECO:0000313" key="1">
    <source>
        <dbReference type="EMBL" id="MCL1126843.1"/>
    </source>
</evidence>
<reference evidence="1 2" key="1">
    <citation type="submission" date="2022-01" db="EMBL/GenBank/DDBJ databases">
        <title>Whole genome-based taxonomy of the Shewanellaceae.</title>
        <authorList>
            <person name="Martin-Rodriguez A.J."/>
        </authorList>
    </citation>
    <scope>NUCLEOTIDE SEQUENCE [LARGE SCALE GENOMIC DNA]</scope>
    <source>
        <strain evidence="1 2">DSM 17177</strain>
    </source>
</reference>
<proteinExistence type="predicted"/>
<dbReference type="Proteomes" id="UP001203423">
    <property type="component" value="Unassembled WGS sequence"/>
</dbReference>